<keyword evidence="2" id="KW-0808">Transferase</keyword>
<name>A0A2W4WJX0_9CYAN</name>
<proteinExistence type="predicted"/>
<dbReference type="AlphaFoldDB" id="A0A2W4WJX0"/>
<gene>
    <name evidence="2" type="ORF">DCF17_01550</name>
</gene>
<dbReference type="GO" id="GO:0032259">
    <property type="term" value="P:methylation"/>
    <property type="evidence" value="ECO:0007669"/>
    <property type="project" value="UniProtKB-KW"/>
</dbReference>
<reference evidence="2 3" key="2">
    <citation type="submission" date="2018-06" db="EMBL/GenBank/DDBJ databases">
        <title>Metagenomic assembly of (sub)arctic Cyanobacteria and their associated microbiome from non-axenic cultures.</title>
        <authorList>
            <person name="Baurain D."/>
        </authorList>
    </citation>
    <scope>NUCLEOTIDE SEQUENCE [LARGE SCALE GENOMIC DNA]</scope>
    <source>
        <strain evidence="2">ULC041bin1</strain>
    </source>
</reference>
<accession>A0A2W4WJX0</accession>
<dbReference type="SUPFAM" id="SSF53335">
    <property type="entry name" value="S-adenosyl-L-methionine-dependent methyltransferases"/>
    <property type="match status" value="1"/>
</dbReference>
<dbReference type="EMBL" id="QBMN01000006">
    <property type="protein sequence ID" value="PZO45413.1"/>
    <property type="molecule type" value="Genomic_DNA"/>
</dbReference>
<dbReference type="InterPro" id="IPR029063">
    <property type="entry name" value="SAM-dependent_MTases_sf"/>
</dbReference>
<organism evidence="2 3">
    <name type="scientific">Shackletoniella antarctica</name>
    <dbReference type="NCBI Taxonomy" id="268115"/>
    <lineage>
        <taxon>Bacteria</taxon>
        <taxon>Bacillati</taxon>
        <taxon>Cyanobacteriota</taxon>
        <taxon>Cyanophyceae</taxon>
        <taxon>Oculatellales</taxon>
        <taxon>Oculatellaceae</taxon>
        <taxon>Shackletoniella</taxon>
    </lineage>
</organism>
<dbReference type="Pfam" id="PF13847">
    <property type="entry name" value="Methyltransf_31"/>
    <property type="match status" value="1"/>
</dbReference>
<comment type="caution">
    <text evidence="2">The sequence shown here is derived from an EMBL/GenBank/DDBJ whole genome shotgun (WGS) entry which is preliminary data.</text>
</comment>
<dbReference type="Proteomes" id="UP000249081">
    <property type="component" value="Unassembled WGS sequence"/>
</dbReference>
<dbReference type="GO" id="GO:0008168">
    <property type="term" value="F:methyltransferase activity"/>
    <property type="evidence" value="ECO:0007669"/>
    <property type="project" value="UniProtKB-KW"/>
</dbReference>
<dbReference type="CDD" id="cd02440">
    <property type="entry name" value="AdoMet_MTases"/>
    <property type="match status" value="1"/>
</dbReference>
<dbReference type="Gene3D" id="3.40.50.150">
    <property type="entry name" value="Vaccinia Virus protein VP39"/>
    <property type="match status" value="1"/>
</dbReference>
<evidence type="ECO:0000313" key="2">
    <source>
        <dbReference type="EMBL" id="PZO45413.1"/>
    </source>
</evidence>
<dbReference type="PANTHER" id="PTHR43464">
    <property type="entry name" value="METHYLTRANSFERASE"/>
    <property type="match status" value="1"/>
</dbReference>
<evidence type="ECO:0000313" key="3">
    <source>
        <dbReference type="Proteomes" id="UP000249081"/>
    </source>
</evidence>
<evidence type="ECO:0000259" key="1">
    <source>
        <dbReference type="Pfam" id="PF13847"/>
    </source>
</evidence>
<keyword evidence="2" id="KW-0489">Methyltransferase</keyword>
<protein>
    <submittedName>
        <fullName evidence="2">SAM-dependent methyltransferase</fullName>
    </submittedName>
</protein>
<dbReference type="InterPro" id="IPR025714">
    <property type="entry name" value="Methyltranfer_dom"/>
</dbReference>
<reference evidence="3" key="1">
    <citation type="submission" date="2018-04" db="EMBL/GenBank/DDBJ databases">
        <authorList>
            <person name="Cornet L."/>
        </authorList>
    </citation>
    <scope>NUCLEOTIDE SEQUENCE [LARGE SCALE GENOMIC DNA]</scope>
</reference>
<dbReference type="PANTHER" id="PTHR43464:SF91">
    <property type="entry name" value="SLL0487 PROTEIN"/>
    <property type="match status" value="1"/>
</dbReference>
<feature type="domain" description="Methyltransferase" evidence="1">
    <location>
        <begin position="59"/>
        <end position="158"/>
    </location>
</feature>
<sequence length="411" mass="46296">MDDSTKTQAVSDAVASLYNTYPFPPEPFLDEAPPGYNWRWYWPTVHSFCTGFAPQPGALRVLDAGCGTGVSTEYIAHLNPGAEVLGIDLSERAIATATERCRRSGATNVQFRQLSIYDVEQIEGEFDWINCVGVIHHLPDPFKGLQALASKLAPGGFIHLFVYAATGRWEISLMQRAIALVQGSQRSDYRDGVQVGRQIFAGLPEGNRLKQRERDRWAMENHRDECFADMYVHPQEVDYTLDSLFELIEASGLEFVGFSNPQVWQLDRLLAADPALLERAKQLSKPDQHRLVELLDPEITHFEWFLARPPYAPVTWENDADLLAAIPTRNPCMEGWPSQSIFDHNYQIISLDAKEFEVLQGCDRNNHLDAGQVPTTAAGLISQTGVNLDTLRQLHQRQLILLRSPQQEPQI</sequence>